<protein>
    <submittedName>
        <fullName evidence="1">Uncharacterized protein</fullName>
    </submittedName>
</protein>
<dbReference type="EMBL" id="GBRH01226914">
    <property type="protein sequence ID" value="JAD70981.1"/>
    <property type="molecule type" value="Transcribed_RNA"/>
</dbReference>
<sequence>MWTFFLFQIDGIFGEERECNGHANIEEHPQKGNLECSFAIVSPKFVKAL</sequence>
<proteinExistence type="predicted"/>
<evidence type="ECO:0000313" key="1">
    <source>
        <dbReference type="EMBL" id="JAD70981.1"/>
    </source>
</evidence>
<name>A0A0A9C5Y7_ARUDO</name>
<accession>A0A0A9C5Y7</accession>
<organism evidence="1">
    <name type="scientific">Arundo donax</name>
    <name type="common">Giant reed</name>
    <name type="synonym">Donax arundinaceus</name>
    <dbReference type="NCBI Taxonomy" id="35708"/>
    <lineage>
        <taxon>Eukaryota</taxon>
        <taxon>Viridiplantae</taxon>
        <taxon>Streptophyta</taxon>
        <taxon>Embryophyta</taxon>
        <taxon>Tracheophyta</taxon>
        <taxon>Spermatophyta</taxon>
        <taxon>Magnoliopsida</taxon>
        <taxon>Liliopsida</taxon>
        <taxon>Poales</taxon>
        <taxon>Poaceae</taxon>
        <taxon>PACMAD clade</taxon>
        <taxon>Arundinoideae</taxon>
        <taxon>Arundineae</taxon>
        <taxon>Arundo</taxon>
    </lineage>
</organism>
<reference evidence="1" key="1">
    <citation type="submission" date="2014-09" db="EMBL/GenBank/DDBJ databases">
        <authorList>
            <person name="Magalhaes I.L.F."/>
            <person name="Oliveira U."/>
            <person name="Santos F.R."/>
            <person name="Vidigal T.H.D.A."/>
            <person name="Brescovit A.D."/>
            <person name="Santos A.J."/>
        </authorList>
    </citation>
    <scope>NUCLEOTIDE SEQUENCE</scope>
    <source>
        <tissue evidence="1">Shoot tissue taken approximately 20 cm above the soil surface</tissue>
    </source>
</reference>
<dbReference type="AlphaFoldDB" id="A0A0A9C5Y7"/>
<reference evidence="1" key="2">
    <citation type="journal article" date="2015" name="Data Brief">
        <title>Shoot transcriptome of the giant reed, Arundo donax.</title>
        <authorList>
            <person name="Barrero R.A."/>
            <person name="Guerrero F.D."/>
            <person name="Moolhuijzen P."/>
            <person name="Goolsby J.A."/>
            <person name="Tidwell J."/>
            <person name="Bellgard S.E."/>
            <person name="Bellgard M.I."/>
        </authorList>
    </citation>
    <scope>NUCLEOTIDE SEQUENCE</scope>
    <source>
        <tissue evidence="1">Shoot tissue taken approximately 20 cm above the soil surface</tissue>
    </source>
</reference>